<evidence type="ECO:0000256" key="3">
    <source>
        <dbReference type="ARBA" id="ARBA00022737"/>
    </source>
</evidence>
<name>A0A540LMH5_MALBA</name>
<feature type="chain" id="PRO_5022200616" evidence="4">
    <location>
        <begin position="22"/>
        <end position="234"/>
    </location>
</feature>
<dbReference type="AlphaFoldDB" id="A0A540LMH5"/>
<dbReference type="EMBL" id="VIEB01000528">
    <property type="protein sequence ID" value="TQD87684.1"/>
    <property type="molecule type" value="Genomic_DNA"/>
</dbReference>
<dbReference type="Proteomes" id="UP000315295">
    <property type="component" value="Unassembled WGS sequence"/>
</dbReference>
<evidence type="ECO:0000256" key="2">
    <source>
        <dbReference type="ARBA" id="ARBA00022729"/>
    </source>
</evidence>
<dbReference type="Pfam" id="PF23598">
    <property type="entry name" value="LRR_14"/>
    <property type="match status" value="1"/>
</dbReference>
<gene>
    <name evidence="7" type="ORF">C1H46_026745</name>
</gene>
<evidence type="ECO:0000256" key="4">
    <source>
        <dbReference type="SAM" id="SignalP"/>
    </source>
</evidence>
<organism evidence="7 8">
    <name type="scientific">Malus baccata</name>
    <name type="common">Siberian crab apple</name>
    <name type="synonym">Pyrus baccata</name>
    <dbReference type="NCBI Taxonomy" id="106549"/>
    <lineage>
        <taxon>Eukaryota</taxon>
        <taxon>Viridiplantae</taxon>
        <taxon>Streptophyta</taxon>
        <taxon>Embryophyta</taxon>
        <taxon>Tracheophyta</taxon>
        <taxon>Spermatophyta</taxon>
        <taxon>Magnoliopsida</taxon>
        <taxon>eudicotyledons</taxon>
        <taxon>Gunneridae</taxon>
        <taxon>Pentapetalae</taxon>
        <taxon>rosids</taxon>
        <taxon>fabids</taxon>
        <taxon>Rosales</taxon>
        <taxon>Rosaceae</taxon>
        <taxon>Amygdaloideae</taxon>
        <taxon>Maleae</taxon>
        <taxon>Malus</taxon>
    </lineage>
</organism>
<feature type="signal peptide" evidence="4">
    <location>
        <begin position="1"/>
        <end position="21"/>
    </location>
</feature>
<dbReference type="STRING" id="106549.A0A540LMH5"/>
<dbReference type="InterPro" id="IPR055414">
    <property type="entry name" value="LRR_R13L4/SHOC2-like"/>
</dbReference>
<feature type="domain" description="Leucine-rich repeat-containing N-terminal plant-type" evidence="5">
    <location>
        <begin position="22"/>
        <end position="61"/>
    </location>
</feature>
<dbReference type="SUPFAM" id="SSF52058">
    <property type="entry name" value="L domain-like"/>
    <property type="match status" value="1"/>
</dbReference>
<dbReference type="Pfam" id="PF08263">
    <property type="entry name" value="LRRNT_2"/>
    <property type="match status" value="1"/>
</dbReference>
<dbReference type="PANTHER" id="PTHR47988">
    <property type="entry name" value="SOMATIC EMBRYOGENESIS RECEPTOR KINASE 1"/>
    <property type="match status" value="1"/>
</dbReference>
<dbReference type="Gene3D" id="3.80.10.10">
    <property type="entry name" value="Ribonuclease Inhibitor"/>
    <property type="match status" value="1"/>
</dbReference>
<accession>A0A540LMH5</accession>
<reference evidence="7 8" key="1">
    <citation type="journal article" date="2019" name="G3 (Bethesda)">
        <title>Sequencing of a Wild Apple (Malus baccata) Genome Unravels the Differences Between Cultivated and Wild Apple Species Regarding Disease Resistance and Cold Tolerance.</title>
        <authorList>
            <person name="Chen X."/>
        </authorList>
    </citation>
    <scope>NUCLEOTIDE SEQUENCE [LARGE SCALE GENOMIC DNA]</scope>
    <source>
        <strain evidence="8">cv. Shandingzi</strain>
        <tissue evidence="7">Leaves</tissue>
    </source>
</reference>
<sequence length="234" mass="25729">MSSRVLFGLFLAVVAIASVDCNSERDALIVWKHGLVDPSNALQSWNSTLPSPCTWYRITCNSENSVIRVDLGDNNLSGILVPELGILANLEYLEVYGNNLFGSIPDEIGNLKKLVSLDLYQNNLTGKIPTSLGQLSSLRFMRFYNNRLTGSIPPSLGNLTSLQILELNSNLLTGTVPVEVSNLVQSGTYLNVSDNMLQGTADRSNSTSNRANYCCELLLFRINLFVALIYISLF</sequence>
<dbReference type="InterPro" id="IPR032675">
    <property type="entry name" value="LRR_dom_sf"/>
</dbReference>
<evidence type="ECO:0000259" key="6">
    <source>
        <dbReference type="Pfam" id="PF23598"/>
    </source>
</evidence>
<evidence type="ECO:0000313" key="7">
    <source>
        <dbReference type="EMBL" id="TQD87684.1"/>
    </source>
</evidence>
<keyword evidence="2 4" id="KW-0732">Signal</keyword>
<keyword evidence="3" id="KW-0677">Repeat</keyword>
<proteinExistence type="predicted"/>
<evidence type="ECO:0000256" key="1">
    <source>
        <dbReference type="ARBA" id="ARBA00022614"/>
    </source>
</evidence>
<evidence type="ECO:0000313" key="8">
    <source>
        <dbReference type="Proteomes" id="UP000315295"/>
    </source>
</evidence>
<protein>
    <submittedName>
        <fullName evidence="7">Uncharacterized protein</fullName>
    </submittedName>
</protein>
<dbReference type="FunFam" id="3.80.10.10:FF:000024">
    <property type="entry name" value="Somatic embryogenesis receptor kinase 1"/>
    <property type="match status" value="1"/>
</dbReference>
<keyword evidence="8" id="KW-1185">Reference proteome</keyword>
<keyword evidence="1" id="KW-0433">Leucine-rich repeat</keyword>
<evidence type="ECO:0000259" key="5">
    <source>
        <dbReference type="Pfam" id="PF08263"/>
    </source>
</evidence>
<feature type="domain" description="Disease resistance R13L4/SHOC-2-like LRR" evidence="6">
    <location>
        <begin position="67"/>
        <end position="169"/>
    </location>
</feature>
<dbReference type="InterPro" id="IPR013210">
    <property type="entry name" value="LRR_N_plant-typ"/>
</dbReference>
<comment type="caution">
    <text evidence="7">The sequence shown here is derived from an EMBL/GenBank/DDBJ whole genome shotgun (WGS) entry which is preliminary data.</text>
</comment>